<dbReference type="InterPro" id="IPR029058">
    <property type="entry name" value="AB_hydrolase_fold"/>
</dbReference>
<gene>
    <name evidence="1" type="ORF">ACFSW8_16920</name>
</gene>
<organism evidence="1 2">
    <name type="scientific">Rubritalea tangerina</name>
    <dbReference type="NCBI Taxonomy" id="430798"/>
    <lineage>
        <taxon>Bacteria</taxon>
        <taxon>Pseudomonadati</taxon>
        <taxon>Verrucomicrobiota</taxon>
        <taxon>Verrucomicrobiia</taxon>
        <taxon>Verrucomicrobiales</taxon>
        <taxon>Rubritaleaceae</taxon>
        <taxon>Rubritalea</taxon>
    </lineage>
</organism>
<sequence>MTWGMEIDGDCHTLRSAGKYGRLIEVVREAVELDRVAVQRSWQYKKWCAERWKNLFISEAVRDEAALAVAKKKYGKQSDRAAVALRFLRETDAAFADVEMPACEFSSLRETRFIFCPGLLNGLLPVRAFQRALPELERDGLCQVLRADLHPLAGCESNAEHLARAIELGVGLSADRELVDEKAAQEPKNVILFGYSKGVADILTLLVKRPDLASRIKCIFSWAGAAGGSYIADDVYSVLSGVEEDPDLLDKAIASMAPFTKLPEIVQRRKDETEIKLALRDLTTMWRRQFMLEHERLINDLGIPIFNLSGSTSAMEVPSFQFQGAMRLNKIDGNNDMQVTQDQSRIQMPMATDLAMLHAHHWDMSYDSFPKAIRMSSPHLDHPFPKKAALLASIQLAYELGLAS</sequence>
<proteinExistence type="predicted"/>
<dbReference type="EMBL" id="JBHUJB010000083">
    <property type="protein sequence ID" value="MFD2160590.1"/>
    <property type="molecule type" value="Genomic_DNA"/>
</dbReference>
<evidence type="ECO:0000313" key="2">
    <source>
        <dbReference type="Proteomes" id="UP001597389"/>
    </source>
</evidence>
<name>A0ABW4ZF03_9BACT</name>
<accession>A0ABW4ZF03</accession>
<dbReference type="Gene3D" id="3.40.50.1820">
    <property type="entry name" value="alpha/beta hydrolase"/>
    <property type="match status" value="1"/>
</dbReference>
<dbReference type="RefSeq" id="WP_377178832.1">
    <property type="nucleotide sequence ID" value="NZ_JBHUJB010000083.1"/>
</dbReference>
<reference evidence="2" key="1">
    <citation type="journal article" date="2019" name="Int. J. Syst. Evol. Microbiol.">
        <title>The Global Catalogue of Microorganisms (GCM) 10K type strain sequencing project: providing services to taxonomists for standard genome sequencing and annotation.</title>
        <authorList>
            <consortium name="The Broad Institute Genomics Platform"/>
            <consortium name="The Broad Institute Genome Sequencing Center for Infectious Disease"/>
            <person name="Wu L."/>
            <person name="Ma J."/>
        </authorList>
    </citation>
    <scope>NUCLEOTIDE SEQUENCE [LARGE SCALE GENOMIC DNA]</scope>
    <source>
        <strain evidence="2">CCUG 57942</strain>
    </source>
</reference>
<dbReference type="Proteomes" id="UP001597389">
    <property type="component" value="Unassembled WGS sequence"/>
</dbReference>
<comment type="caution">
    <text evidence="1">The sequence shown here is derived from an EMBL/GenBank/DDBJ whole genome shotgun (WGS) entry which is preliminary data.</text>
</comment>
<keyword evidence="2" id="KW-1185">Reference proteome</keyword>
<protein>
    <recommendedName>
        <fullName evidence="3">DUF726 domain-containing protein</fullName>
    </recommendedName>
</protein>
<evidence type="ECO:0000313" key="1">
    <source>
        <dbReference type="EMBL" id="MFD2160590.1"/>
    </source>
</evidence>
<evidence type="ECO:0008006" key="3">
    <source>
        <dbReference type="Google" id="ProtNLM"/>
    </source>
</evidence>
<dbReference type="SUPFAM" id="SSF53474">
    <property type="entry name" value="alpha/beta-Hydrolases"/>
    <property type="match status" value="1"/>
</dbReference>